<dbReference type="Pfam" id="PF00583">
    <property type="entry name" value="Acetyltransf_1"/>
    <property type="match status" value="1"/>
</dbReference>
<proteinExistence type="predicted"/>
<evidence type="ECO:0000313" key="3">
    <source>
        <dbReference type="Proteomes" id="UP000653674"/>
    </source>
</evidence>
<dbReference type="GO" id="GO:0016747">
    <property type="term" value="F:acyltransferase activity, transferring groups other than amino-acyl groups"/>
    <property type="evidence" value="ECO:0007669"/>
    <property type="project" value="InterPro"/>
</dbReference>
<dbReference type="Gene3D" id="3.40.630.30">
    <property type="match status" value="1"/>
</dbReference>
<dbReference type="CDD" id="cd04301">
    <property type="entry name" value="NAT_SF"/>
    <property type="match status" value="1"/>
</dbReference>
<dbReference type="Proteomes" id="UP000653674">
    <property type="component" value="Unassembled WGS sequence"/>
</dbReference>
<evidence type="ECO:0000313" key="2">
    <source>
        <dbReference type="EMBL" id="GIG72144.1"/>
    </source>
</evidence>
<dbReference type="PROSITE" id="PS51186">
    <property type="entry name" value="GNAT"/>
    <property type="match status" value="1"/>
</dbReference>
<protein>
    <recommendedName>
        <fullName evidence="1">N-acetyltransferase domain-containing protein</fullName>
    </recommendedName>
</protein>
<dbReference type="EMBL" id="BONU01000003">
    <property type="protein sequence ID" value="GIG72144.1"/>
    <property type="molecule type" value="Genomic_DNA"/>
</dbReference>
<keyword evidence="3" id="KW-1185">Reference proteome</keyword>
<gene>
    <name evidence="2" type="ORF">Pfl04_05480</name>
</gene>
<sequence length="263" mass="27800">MSAQIQAYIRRAATVGRETEQIGPFLATFTPHSTNPFVNYAIPAAGAEPTPDDVAALITAYEQRDRIPRLEYLPKLAPAVEPALLAAGFAVEDRVRVMECAKGEAGAQAVPAGIELIAPTTDAELLDLLTAQHEAYDEPEAPTGANVAAARQALEAGGLAVLARDTDTGEPAGGGICTPIFDGVGEIAGVGVRPTFRRRGIAGAITAYLTREAHRSGADLTFLMPAGEDEQRIYGRVGFHATDEVVFFRLVFSRAATEDQSLP</sequence>
<dbReference type="AlphaFoldDB" id="A0A8J3LQI3"/>
<name>A0A8J3LQI3_9ACTN</name>
<dbReference type="RefSeq" id="WP_168072399.1">
    <property type="nucleotide sequence ID" value="NZ_BAAAQJ010000008.1"/>
</dbReference>
<comment type="caution">
    <text evidence="2">The sequence shown here is derived from an EMBL/GenBank/DDBJ whole genome shotgun (WGS) entry which is preliminary data.</text>
</comment>
<dbReference type="InterPro" id="IPR016181">
    <property type="entry name" value="Acyl_CoA_acyltransferase"/>
</dbReference>
<reference evidence="2" key="1">
    <citation type="submission" date="2021-01" db="EMBL/GenBank/DDBJ databases">
        <title>Whole genome shotgun sequence of Planosporangium flavigriseum NBRC 105377.</title>
        <authorList>
            <person name="Komaki H."/>
            <person name="Tamura T."/>
        </authorList>
    </citation>
    <scope>NUCLEOTIDE SEQUENCE</scope>
    <source>
        <strain evidence="2">NBRC 105377</strain>
    </source>
</reference>
<accession>A0A8J3LQI3</accession>
<feature type="domain" description="N-acetyltransferase" evidence="1">
    <location>
        <begin position="115"/>
        <end position="263"/>
    </location>
</feature>
<dbReference type="SUPFAM" id="SSF55729">
    <property type="entry name" value="Acyl-CoA N-acyltransferases (Nat)"/>
    <property type="match status" value="1"/>
</dbReference>
<evidence type="ECO:0000259" key="1">
    <source>
        <dbReference type="PROSITE" id="PS51186"/>
    </source>
</evidence>
<organism evidence="2 3">
    <name type="scientific">Planosporangium flavigriseum</name>
    <dbReference type="NCBI Taxonomy" id="373681"/>
    <lineage>
        <taxon>Bacteria</taxon>
        <taxon>Bacillati</taxon>
        <taxon>Actinomycetota</taxon>
        <taxon>Actinomycetes</taxon>
        <taxon>Micromonosporales</taxon>
        <taxon>Micromonosporaceae</taxon>
        <taxon>Planosporangium</taxon>
    </lineage>
</organism>
<dbReference type="InterPro" id="IPR000182">
    <property type="entry name" value="GNAT_dom"/>
</dbReference>